<comment type="subcellular location">
    <subcellularLocation>
        <location evidence="1">Cytoplasm</location>
    </subcellularLocation>
</comment>
<evidence type="ECO:0000259" key="5">
    <source>
        <dbReference type="PROSITE" id="PS51165"/>
    </source>
</evidence>
<name>A0A7R9IZ60_TIMCA</name>
<keyword evidence="4" id="KW-0694">RNA-binding</keyword>
<accession>A0A7R9IZ60</accession>
<reference evidence="6" key="1">
    <citation type="submission" date="2020-11" db="EMBL/GenBank/DDBJ databases">
        <authorList>
            <person name="Tran Van P."/>
        </authorList>
    </citation>
    <scope>NUCLEOTIDE SEQUENCE</scope>
</reference>
<dbReference type="GO" id="GO:0030488">
    <property type="term" value="P:tRNA methylation"/>
    <property type="evidence" value="ECO:0007669"/>
    <property type="project" value="TreeGrafter"/>
</dbReference>
<sequence>MDVFTLLNKTLHDSNLLTFEATVPTGFESVAMSEVQQKLHVDLDNGCKSRGRIFFNTPYNNWHIVMKLRSVDKVHLLSKGFQDLKFTGVMDNDIMTIKLLSTCVNWQKTISVWDRVNSFIGIKYPSMAEYIVAKEIETKIKALSESFRDSGLSSQILDDLANKACAMDLNYDNVQLEMKKLQQYNLSLLQPECPNSSTINKTQKKLELKEKNALEKIMYNKLDKRNKEEKVLKYRVTCLRKGDHCFGSQDAAHHFGGELQDQYNWVVDLSHYDLNILLCIMRDELYCGVTLTKESLHHRNITHFGPTTLRATVCYSMLCLGCPNLGDIIVDPLGGGGSLSIEPLLLNTGLTAKWCTPVPEQPGGGWVEPQQKPGQVQTRDRRLVKAKPNRLGTGHGHLLPVWWAGCAMVGDEDLSPCQLP</sequence>
<keyword evidence="2" id="KW-0808">Transferase</keyword>
<evidence type="ECO:0000256" key="3">
    <source>
        <dbReference type="ARBA" id="ARBA00022694"/>
    </source>
</evidence>
<dbReference type="InterPro" id="IPR000241">
    <property type="entry name" value="RlmKL-like_Mtase"/>
</dbReference>
<dbReference type="SMART" id="SM00981">
    <property type="entry name" value="THUMP"/>
    <property type="match status" value="1"/>
</dbReference>
<dbReference type="InterPro" id="IPR004114">
    <property type="entry name" value="THUMP_dom"/>
</dbReference>
<dbReference type="SUPFAM" id="SSF143437">
    <property type="entry name" value="THUMP domain-like"/>
    <property type="match status" value="1"/>
</dbReference>
<keyword evidence="3" id="KW-0819">tRNA processing</keyword>
<proteinExistence type="predicted"/>
<evidence type="ECO:0000313" key="6">
    <source>
        <dbReference type="EMBL" id="CAD7569673.1"/>
    </source>
</evidence>
<gene>
    <name evidence="6" type="ORF">TCMB3V08_LOCUS2402</name>
</gene>
<keyword evidence="2" id="KW-0489">Methyltransferase</keyword>
<dbReference type="EMBL" id="OE179762">
    <property type="protein sequence ID" value="CAD7569673.1"/>
    <property type="molecule type" value="Genomic_DNA"/>
</dbReference>
<dbReference type="PANTHER" id="PTHR14911:SF13">
    <property type="entry name" value="TRNA (GUANINE(6)-N2)-METHYLTRANSFERASE THUMP3"/>
    <property type="match status" value="1"/>
</dbReference>
<dbReference type="PANTHER" id="PTHR14911">
    <property type="entry name" value="THUMP DOMAIN-CONTAINING"/>
    <property type="match status" value="1"/>
</dbReference>
<dbReference type="Gene3D" id="3.30.2130.30">
    <property type="match status" value="1"/>
</dbReference>
<evidence type="ECO:0000256" key="1">
    <source>
        <dbReference type="ARBA" id="ARBA00004496"/>
    </source>
</evidence>
<dbReference type="CDD" id="cd11715">
    <property type="entry name" value="THUMP_AdoMetMT"/>
    <property type="match status" value="1"/>
</dbReference>
<feature type="domain" description="THUMP" evidence="5">
    <location>
        <begin position="187"/>
        <end position="291"/>
    </location>
</feature>
<dbReference type="GO" id="GO:0003723">
    <property type="term" value="F:RNA binding"/>
    <property type="evidence" value="ECO:0007669"/>
    <property type="project" value="UniProtKB-UniRule"/>
</dbReference>
<dbReference type="GO" id="GO:0005737">
    <property type="term" value="C:cytoplasm"/>
    <property type="evidence" value="ECO:0007669"/>
    <property type="project" value="UniProtKB-SubCell"/>
</dbReference>
<dbReference type="AlphaFoldDB" id="A0A7R9IZ60"/>
<dbReference type="PROSITE" id="PS51165">
    <property type="entry name" value="THUMP"/>
    <property type="match status" value="1"/>
</dbReference>
<dbReference type="GO" id="GO:0016423">
    <property type="term" value="F:tRNA (guanine) methyltransferase activity"/>
    <property type="evidence" value="ECO:0007669"/>
    <property type="project" value="TreeGrafter"/>
</dbReference>
<evidence type="ECO:0000256" key="4">
    <source>
        <dbReference type="PROSITE-ProRule" id="PRU00529"/>
    </source>
</evidence>
<organism evidence="6">
    <name type="scientific">Timema californicum</name>
    <name type="common">California timema</name>
    <name type="synonym">Walking stick</name>
    <dbReference type="NCBI Taxonomy" id="61474"/>
    <lineage>
        <taxon>Eukaryota</taxon>
        <taxon>Metazoa</taxon>
        <taxon>Ecdysozoa</taxon>
        <taxon>Arthropoda</taxon>
        <taxon>Hexapoda</taxon>
        <taxon>Insecta</taxon>
        <taxon>Pterygota</taxon>
        <taxon>Neoptera</taxon>
        <taxon>Polyneoptera</taxon>
        <taxon>Phasmatodea</taxon>
        <taxon>Timematodea</taxon>
        <taxon>Timematoidea</taxon>
        <taxon>Timematidae</taxon>
        <taxon>Timema</taxon>
    </lineage>
</organism>
<evidence type="ECO:0000256" key="2">
    <source>
        <dbReference type="ARBA" id="ARBA00022603"/>
    </source>
</evidence>
<protein>
    <submittedName>
        <fullName evidence="6">(California timema) hypothetical protein</fullName>
    </submittedName>
</protein>
<dbReference type="Pfam" id="PF01170">
    <property type="entry name" value="UPF0020"/>
    <property type="match status" value="1"/>
</dbReference>